<proteinExistence type="inferred from homology"/>
<evidence type="ECO:0000313" key="6">
    <source>
        <dbReference type="EMBL" id="MBB4083287.1"/>
    </source>
</evidence>
<name>A0A7W6JDV1_9CAUL</name>
<dbReference type="PANTHER" id="PTHR33337">
    <property type="entry name" value="GFA DOMAIN-CONTAINING PROTEIN"/>
    <property type="match status" value="1"/>
</dbReference>
<dbReference type="AlphaFoldDB" id="A0A7W6JDV1"/>
<gene>
    <name evidence="6" type="ORF">GGR12_002153</name>
</gene>
<dbReference type="PANTHER" id="PTHR33337:SF40">
    <property type="entry name" value="CENP-V_GFA DOMAIN-CONTAINING PROTEIN-RELATED"/>
    <property type="match status" value="1"/>
</dbReference>
<keyword evidence="4" id="KW-0456">Lyase</keyword>
<dbReference type="Proteomes" id="UP000529946">
    <property type="component" value="Unassembled WGS sequence"/>
</dbReference>
<sequence>MSDARLSGRCLCGAVTFTAVPEHGMHACHCESCRRWSGGVYLSVDCGDSLEVADPAAVGTYDSSEWADRQFCRTCGSTLFWRLKAGGITAVSVQAFDDPGAFAFKDEIFIDSKPANYAFAGDRPRLTGEEVMAQFSDET</sequence>
<evidence type="ECO:0000256" key="4">
    <source>
        <dbReference type="ARBA" id="ARBA00023239"/>
    </source>
</evidence>
<accession>A0A7W6JDV1</accession>
<feature type="domain" description="CENP-V/GFA" evidence="5">
    <location>
        <begin position="6"/>
        <end position="118"/>
    </location>
</feature>
<dbReference type="RefSeq" id="WP_246328847.1">
    <property type="nucleotide sequence ID" value="NZ_BAAAER010000001.1"/>
</dbReference>
<keyword evidence="3" id="KW-0862">Zinc</keyword>
<evidence type="ECO:0000313" key="7">
    <source>
        <dbReference type="Proteomes" id="UP000529946"/>
    </source>
</evidence>
<dbReference type="InterPro" id="IPR011057">
    <property type="entry name" value="Mss4-like_sf"/>
</dbReference>
<keyword evidence="2" id="KW-0479">Metal-binding</keyword>
<comment type="caution">
    <text evidence="6">The sequence shown here is derived from an EMBL/GenBank/DDBJ whole genome shotgun (WGS) entry which is preliminary data.</text>
</comment>
<dbReference type="SUPFAM" id="SSF51316">
    <property type="entry name" value="Mss4-like"/>
    <property type="match status" value="1"/>
</dbReference>
<dbReference type="GO" id="GO:0016846">
    <property type="term" value="F:carbon-sulfur lyase activity"/>
    <property type="evidence" value="ECO:0007669"/>
    <property type="project" value="InterPro"/>
</dbReference>
<dbReference type="InterPro" id="IPR006913">
    <property type="entry name" value="CENP-V/GFA"/>
</dbReference>
<protein>
    <recommendedName>
        <fullName evidence="5">CENP-V/GFA domain-containing protein</fullName>
    </recommendedName>
</protein>
<evidence type="ECO:0000259" key="5">
    <source>
        <dbReference type="PROSITE" id="PS51891"/>
    </source>
</evidence>
<dbReference type="Gene3D" id="3.90.1590.10">
    <property type="entry name" value="glutathione-dependent formaldehyde- activating enzyme (gfa)"/>
    <property type="match status" value="1"/>
</dbReference>
<organism evidence="6 7">
    <name type="scientific">Brevundimonas lenta</name>
    <dbReference type="NCBI Taxonomy" id="424796"/>
    <lineage>
        <taxon>Bacteria</taxon>
        <taxon>Pseudomonadati</taxon>
        <taxon>Pseudomonadota</taxon>
        <taxon>Alphaproteobacteria</taxon>
        <taxon>Caulobacterales</taxon>
        <taxon>Caulobacteraceae</taxon>
        <taxon>Brevundimonas</taxon>
    </lineage>
</organism>
<evidence type="ECO:0000256" key="2">
    <source>
        <dbReference type="ARBA" id="ARBA00022723"/>
    </source>
</evidence>
<evidence type="ECO:0000256" key="1">
    <source>
        <dbReference type="ARBA" id="ARBA00005495"/>
    </source>
</evidence>
<dbReference type="EMBL" id="JACIDM010000002">
    <property type="protein sequence ID" value="MBB4083287.1"/>
    <property type="molecule type" value="Genomic_DNA"/>
</dbReference>
<reference evidence="6 7" key="1">
    <citation type="submission" date="2020-08" db="EMBL/GenBank/DDBJ databases">
        <title>Genomic Encyclopedia of Type Strains, Phase IV (KMG-IV): sequencing the most valuable type-strain genomes for metagenomic binning, comparative biology and taxonomic classification.</title>
        <authorList>
            <person name="Goeker M."/>
        </authorList>
    </citation>
    <scope>NUCLEOTIDE SEQUENCE [LARGE SCALE GENOMIC DNA]</scope>
    <source>
        <strain evidence="6 7">DSM 23960</strain>
    </source>
</reference>
<dbReference type="PROSITE" id="PS51891">
    <property type="entry name" value="CENP_V_GFA"/>
    <property type="match status" value="1"/>
</dbReference>
<evidence type="ECO:0000256" key="3">
    <source>
        <dbReference type="ARBA" id="ARBA00022833"/>
    </source>
</evidence>
<dbReference type="GO" id="GO:0046872">
    <property type="term" value="F:metal ion binding"/>
    <property type="evidence" value="ECO:0007669"/>
    <property type="project" value="UniProtKB-KW"/>
</dbReference>
<comment type="similarity">
    <text evidence="1">Belongs to the Gfa family.</text>
</comment>
<dbReference type="Pfam" id="PF04828">
    <property type="entry name" value="GFA"/>
    <property type="match status" value="1"/>
</dbReference>
<keyword evidence="7" id="KW-1185">Reference proteome</keyword>